<evidence type="ECO:0000313" key="1">
    <source>
        <dbReference type="EMBL" id="KAJ8432333.1"/>
    </source>
</evidence>
<sequence length="185" mass="21465">MSEAWYVLGDFNSILHSGDKIRGNEVLDSEIRGVSDCMEVRGLHEIRSYRAYFSWSNKTIWSRINRELVYLSWYVEYIANSLSDHTPLLLAFLSCPKPKSNFIFCVIALLCMHRPSLKKINRDKCADRHAQQAIARDKLLATNIYSIYDNSRVKVEGFEVVVDVMSRFHKDLRGKQLTQRCSVIL</sequence>
<dbReference type="InterPro" id="IPR036691">
    <property type="entry name" value="Endo/exonu/phosph_ase_sf"/>
</dbReference>
<evidence type="ECO:0000313" key="2">
    <source>
        <dbReference type="Proteomes" id="UP001153076"/>
    </source>
</evidence>
<dbReference type="SUPFAM" id="SSF56219">
    <property type="entry name" value="DNase I-like"/>
    <property type="match status" value="1"/>
</dbReference>
<name>A0A9Q1JWS5_9CARY</name>
<comment type="caution">
    <text evidence="1">The sequence shown here is derived from an EMBL/GenBank/DDBJ whole genome shotgun (WGS) entry which is preliminary data.</text>
</comment>
<gene>
    <name evidence="1" type="ORF">Cgig2_032340</name>
</gene>
<proteinExistence type="predicted"/>
<reference evidence="1" key="1">
    <citation type="submission" date="2022-04" db="EMBL/GenBank/DDBJ databases">
        <title>Carnegiea gigantea Genome sequencing and assembly v2.</title>
        <authorList>
            <person name="Copetti D."/>
            <person name="Sanderson M.J."/>
            <person name="Burquez A."/>
            <person name="Wojciechowski M.F."/>
        </authorList>
    </citation>
    <scope>NUCLEOTIDE SEQUENCE</scope>
    <source>
        <strain evidence="1">SGP5-SGP5p</strain>
        <tissue evidence="1">Aerial part</tissue>
    </source>
</reference>
<dbReference type="PANTHER" id="PTHR33710">
    <property type="entry name" value="BNAC02G09200D PROTEIN"/>
    <property type="match status" value="1"/>
</dbReference>
<keyword evidence="2" id="KW-1185">Reference proteome</keyword>
<dbReference type="EMBL" id="JAKOGI010000614">
    <property type="protein sequence ID" value="KAJ8432333.1"/>
    <property type="molecule type" value="Genomic_DNA"/>
</dbReference>
<protein>
    <submittedName>
        <fullName evidence="1">Uncharacterized protein</fullName>
    </submittedName>
</protein>
<dbReference type="PANTHER" id="PTHR33710:SF80">
    <property type="entry name" value="ENDONUCLEASE_EXONUCLEASE_PHOSPHATASE"/>
    <property type="match status" value="1"/>
</dbReference>
<dbReference type="AlphaFoldDB" id="A0A9Q1JWS5"/>
<dbReference type="Gene3D" id="3.60.10.10">
    <property type="entry name" value="Endonuclease/exonuclease/phosphatase"/>
    <property type="match status" value="1"/>
</dbReference>
<organism evidence="1 2">
    <name type="scientific">Carnegiea gigantea</name>
    <dbReference type="NCBI Taxonomy" id="171969"/>
    <lineage>
        <taxon>Eukaryota</taxon>
        <taxon>Viridiplantae</taxon>
        <taxon>Streptophyta</taxon>
        <taxon>Embryophyta</taxon>
        <taxon>Tracheophyta</taxon>
        <taxon>Spermatophyta</taxon>
        <taxon>Magnoliopsida</taxon>
        <taxon>eudicotyledons</taxon>
        <taxon>Gunneridae</taxon>
        <taxon>Pentapetalae</taxon>
        <taxon>Caryophyllales</taxon>
        <taxon>Cactineae</taxon>
        <taxon>Cactaceae</taxon>
        <taxon>Cactoideae</taxon>
        <taxon>Echinocereeae</taxon>
        <taxon>Carnegiea</taxon>
    </lineage>
</organism>
<accession>A0A9Q1JWS5</accession>
<dbReference type="Proteomes" id="UP001153076">
    <property type="component" value="Unassembled WGS sequence"/>
</dbReference>
<dbReference type="OrthoDB" id="1302012at2759"/>